<reference evidence="1 2" key="1">
    <citation type="journal article" date="2016" name="Front. Microbiol.">
        <title>Comparative Genomics Analysis of Streptomyces Species Reveals Their Adaptation to the Marine Environment and Their Diversity at the Genomic Level.</title>
        <authorList>
            <person name="Tian X."/>
            <person name="Zhang Z."/>
            <person name="Yang T."/>
            <person name="Chen M."/>
            <person name="Li J."/>
            <person name="Chen F."/>
            <person name="Yang J."/>
            <person name="Li W."/>
            <person name="Zhang B."/>
            <person name="Zhang Z."/>
            <person name="Wu J."/>
            <person name="Zhang C."/>
            <person name="Long L."/>
            <person name="Xiao J."/>
        </authorList>
    </citation>
    <scope>NUCLEOTIDE SEQUENCE [LARGE SCALE GENOMIC DNA]</scope>
    <source>
        <strain evidence="1 2">SCSIO 02100</strain>
    </source>
</reference>
<name>A0A1E7JWG3_9ACTN</name>
<sequence>MRRGLRDRAHAHVGRGLVSHMGGGHAWVGSVNISIDKTFTARVFDSPTRGFYGVRGSNQGRMMIFANGIPPGAAASRIRRSSRRP</sequence>
<dbReference type="STRING" id="1075402.AN216_23235"/>
<dbReference type="InterPro" id="IPR038084">
    <property type="entry name" value="PduO/GlcC-like_sf"/>
</dbReference>
<dbReference type="Proteomes" id="UP000176101">
    <property type="component" value="Unassembled WGS sequence"/>
</dbReference>
<proteinExistence type="predicted"/>
<organism evidence="1 2">
    <name type="scientific">Streptomyces oceani</name>
    <dbReference type="NCBI Taxonomy" id="1075402"/>
    <lineage>
        <taxon>Bacteria</taxon>
        <taxon>Bacillati</taxon>
        <taxon>Actinomycetota</taxon>
        <taxon>Actinomycetes</taxon>
        <taxon>Kitasatosporales</taxon>
        <taxon>Streptomycetaceae</taxon>
        <taxon>Streptomyces</taxon>
    </lineage>
</organism>
<dbReference type="EMBL" id="LJGU01000150">
    <property type="protein sequence ID" value="OEU95792.1"/>
    <property type="molecule type" value="Genomic_DNA"/>
</dbReference>
<evidence type="ECO:0000313" key="1">
    <source>
        <dbReference type="EMBL" id="OEU95792.1"/>
    </source>
</evidence>
<dbReference type="SUPFAM" id="SSF143744">
    <property type="entry name" value="GlcG-like"/>
    <property type="match status" value="1"/>
</dbReference>
<evidence type="ECO:0000313" key="2">
    <source>
        <dbReference type="Proteomes" id="UP000176101"/>
    </source>
</evidence>
<comment type="caution">
    <text evidence="1">The sequence shown here is derived from an EMBL/GenBank/DDBJ whole genome shotgun (WGS) entry which is preliminary data.</text>
</comment>
<dbReference type="AlphaFoldDB" id="A0A1E7JWG3"/>
<gene>
    <name evidence="1" type="ORF">AN216_23235</name>
</gene>
<accession>A0A1E7JWG3</accession>
<keyword evidence="2" id="KW-1185">Reference proteome</keyword>
<protein>
    <submittedName>
        <fullName evidence="1">Uncharacterized protein</fullName>
    </submittedName>
</protein>